<sequence>MLYRLHCGLGQGRTGNLWVLANARGATINSHRKSVFTFTSVTRMSPIRRMDWYFERTGQPCKVAMGIKYKCTPLCECHLEHQT</sequence>
<reference evidence="2" key="1">
    <citation type="journal article" date="2016" name="Nature">
        <title>Genome evolution in the allotetraploid frog Xenopus laevis.</title>
        <authorList>
            <person name="Session A.M."/>
            <person name="Uno Y."/>
            <person name="Kwon T."/>
            <person name="Chapman J.A."/>
            <person name="Toyoda A."/>
            <person name="Takahashi S."/>
            <person name="Fukui A."/>
            <person name="Hikosaka A."/>
            <person name="Suzuki A."/>
            <person name="Kondo M."/>
            <person name="van Heeringen S.J."/>
            <person name="Quigley I."/>
            <person name="Heinz S."/>
            <person name="Ogino H."/>
            <person name="Ochi H."/>
            <person name="Hellsten U."/>
            <person name="Lyons J.B."/>
            <person name="Simakov O."/>
            <person name="Putnam N."/>
            <person name="Stites J."/>
            <person name="Kuroki Y."/>
            <person name="Tanaka T."/>
            <person name="Michiue T."/>
            <person name="Watanabe M."/>
            <person name="Bogdanovic O."/>
            <person name="Lister R."/>
            <person name="Georgiou G."/>
            <person name="Paranjpe S.S."/>
            <person name="van Kruijsbergen I."/>
            <person name="Shu S."/>
            <person name="Carlson J."/>
            <person name="Kinoshita T."/>
            <person name="Ohta Y."/>
            <person name="Mawaribuchi S."/>
            <person name="Jenkins J."/>
            <person name="Grimwood J."/>
            <person name="Schmutz J."/>
            <person name="Mitros T."/>
            <person name="Mozaffari S.V."/>
            <person name="Suzuki Y."/>
            <person name="Haramoto Y."/>
            <person name="Yamamoto T.S."/>
            <person name="Takagi C."/>
            <person name="Heald R."/>
            <person name="Miller K."/>
            <person name="Haudenschild C."/>
            <person name="Kitzman J."/>
            <person name="Nakayama T."/>
            <person name="Izutsu Y."/>
            <person name="Robert J."/>
            <person name="Fortriede J."/>
            <person name="Burns K."/>
            <person name="Lotay V."/>
            <person name="Karimi K."/>
            <person name="Yasuoka Y."/>
            <person name="Dichmann D.S."/>
            <person name="Flajnik M.F."/>
            <person name="Houston D.W."/>
            <person name="Shendure J."/>
            <person name="DuPasquier L."/>
            <person name="Vize P.D."/>
            <person name="Zorn A.M."/>
            <person name="Ito M."/>
            <person name="Marcotte E.M."/>
            <person name="Wallingford J.B."/>
            <person name="Ito Y."/>
            <person name="Asashima M."/>
            <person name="Ueno N."/>
            <person name="Matsuda Y."/>
            <person name="Veenstra G.J."/>
            <person name="Fujiyama A."/>
            <person name="Harland R.M."/>
            <person name="Taira M."/>
            <person name="Rokhsar D.S."/>
        </authorList>
    </citation>
    <scope>NUCLEOTIDE SEQUENCE [LARGE SCALE GENOMIC DNA]</scope>
    <source>
        <strain evidence="2">J</strain>
    </source>
</reference>
<accession>A0A974I0J6</accession>
<dbReference type="AlphaFoldDB" id="A0A974I0J6"/>
<dbReference type="EMBL" id="CM004467">
    <property type="protein sequence ID" value="OCT97204.1"/>
    <property type="molecule type" value="Genomic_DNA"/>
</dbReference>
<proteinExistence type="predicted"/>
<dbReference type="Proteomes" id="UP000694892">
    <property type="component" value="Chromosome 1S"/>
</dbReference>
<protein>
    <submittedName>
        <fullName evidence="1">Uncharacterized protein</fullName>
    </submittedName>
</protein>
<dbReference type="PROSITE" id="PS00383">
    <property type="entry name" value="TYR_PHOSPHATASE_1"/>
    <property type="match status" value="1"/>
</dbReference>
<evidence type="ECO:0000313" key="1">
    <source>
        <dbReference type="EMBL" id="OCT97204.1"/>
    </source>
</evidence>
<name>A0A974I0J6_XENLA</name>
<dbReference type="InterPro" id="IPR016130">
    <property type="entry name" value="Tyr_Pase_AS"/>
</dbReference>
<evidence type="ECO:0000313" key="2">
    <source>
        <dbReference type="Proteomes" id="UP000694892"/>
    </source>
</evidence>
<organism evidence="1 2">
    <name type="scientific">Xenopus laevis</name>
    <name type="common">African clawed frog</name>
    <dbReference type="NCBI Taxonomy" id="8355"/>
    <lineage>
        <taxon>Eukaryota</taxon>
        <taxon>Metazoa</taxon>
        <taxon>Chordata</taxon>
        <taxon>Craniata</taxon>
        <taxon>Vertebrata</taxon>
        <taxon>Euteleostomi</taxon>
        <taxon>Amphibia</taxon>
        <taxon>Batrachia</taxon>
        <taxon>Anura</taxon>
        <taxon>Pipoidea</taxon>
        <taxon>Pipidae</taxon>
        <taxon>Xenopodinae</taxon>
        <taxon>Xenopus</taxon>
        <taxon>Xenopus</taxon>
    </lineage>
</organism>
<gene>
    <name evidence="1" type="ORF">XELAEV_18009432mg</name>
</gene>